<dbReference type="PANTHER" id="PTHR15495">
    <property type="entry name" value="NEGATIVE REGULATOR OF VESICLE FORMATION-RELATED"/>
    <property type="match status" value="1"/>
</dbReference>
<dbReference type="OrthoDB" id="348976at2759"/>
<dbReference type="eggNOG" id="KOG3724">
    <property type="taxonomic scope" value="Eukaryota"/>
</dbReference>
<dbReference type="Gene3D" id="3.40.50.1820">
    <property type="entry name" value="alpha/beta hydrolase"/>
    <property type="match status" value="1"/>
</dbReference>
<dbReference type="GO" id="GO:0050185">
    <property type="term" value="F:phosphatidylinositol deacylase activity"/>
    <property type="evidence" value="ECO:0007669"/>
    <property type="project" value="EnsemblFungi"/>
</dbReference>
<dbReference type="InParanoid" id="G0VD14"/>
<evidence type="ECO:0000256" key="7">
    <source>
        <dbReference type="ARBA" id="ARBA00022927"/>
    </source>
</evidence>
<dbReference type="GO" id="GO:0015031">
    <property type="term" value="P:protein transport"/>
    <property type="evidence" value="ECO:0007669"/>
    <property type="project" value="UniProtKB-KW"/>
</dbReference>
<proteinExistence type="inferred from homology"/>
<evidence type="ECO:0000256" key="10">
    <source>
        <dbReference type="RuleBase" id="RU365011"/>
    </source>
</evidence>
<dbReference type="EMBL" id="HE576754">
    <property type="protein sequence ID" value="CCC69375.1"/>
    <property type="molecule type" value="Genomic_DNA"/>
</dbReference>
<feature type="domain" description="GPI inositol-deacylase PGAP1-like alpha/beta" evidence="11">
    <location>
        <begin position="140"/>
        <end position="376"/>
    </location>
</feature>
<dbReference type="FunFam" id="3.40.50.1820:FF:000056">
    <property type="entry name" value="GPI inositol-deacylase"/>
    <property type="match status" value="1"/>
</dbReference>
<feature type="transmembrane region" description="Helical" evidence="10">
    <location>
        <begin position="707"/>
        <end position="728"/>
    </location>
</feature>
<evidence type="ECO:0000256" key="5">
    <source>
        <dbReference type="ARBA" id="ARBA00022801"/>
    </source>
</evidence>
<evidence type="ECO:0000256" key="2">
    <source>
        <dbReference type="ARBA" id="ARBA00006931"/>
    </source>
</evidence>
<dbReference type="OMA" id="WVRNLAV"/>
<comment type="subcellular location">
    <subcellularLocation>
        <location evidence="1">Endoplasmic reticulum membrane</location>
        <topology evidence="1">Multi-pass membrane protein</topology>
    </subcellularLocation>
</comment>
<dbReference type="GO" id="GO:0016050">
    <property type="term" value="P:vesicle organization"/>
    <property type="evidence" value="ECO:0007669"/>
    <property type="project" value="EnsemblFungi"/>
</dbReference>
<dbReference type="HOGENOM" id="CLU_006103_0_0_1"/>
<feature type="transmembrane region" description="Helical" evidence="10">
    <location>
        <begin position="818"/>
        <end position="834"/>
    </location>
</feature>
<evidence type="ECO:0000256" key="6">
    <source>
        <dbReference type="ARBA" id="ARBA00022824"/>
    </source>
</evidence>
<dbReference type="GeneID" id="96902957"/>
<dbReference type="GO" id="GO:0036503">
    <property type="term" value="P:ERAD pathway"/>
    <property type="evidence" value="ECO:0007669"/>
    <property type="project" value="EnsemblFungi"/>
</dbReference>
<dbReference type="AlphaFoldDB" id="G0VD14"/>
<dbReference type="GO" id="GO:0006888">
    <property type="term" value="P:endoplasmic reticulum to Golgi vesicle-mediated transport"/>
    <property type="evidence" value="ECO:0007669"/>
    <property type="project" value="EnsemblFungi"/>
</dbReference>
<dbReference type="STRING" id="1064592.G0VD14"/>
<feature type="transmembrane region" description="Helical" evidence="10">
    <location>
        <begin position="957"/>
        <end position="976"/>
    </location>
</feature>
<keyword evidence="3 10" id="KW-0813">Transport</keyword>
<accession>G0VD14</accession>
<evidence type="ECO:0000256" key="8">
    <source>
        <dbReference type="ARBA" id="ARBA00022989"/>
    </source>
</evidence>
<dbReference type="InterPro" id="IPR029058">
    <property type="entry name" value="AB_hydrolase_fold"/>
</dbReference>
<reference evidence="13 14" key="1">
    <citation type="journal article" date="2011" name="Proc. Natl. Acad. Sci. U.S.A.">
        <title>Evolutionary erosion of yeast sex chromosomes by mating-type switching accidents.</title>
        <authorList>
            <person name="Gordon J.L."/>
            <person name="Armisen D."/>
            <person name="Proux-Wera E."/>
            <person name="Oheigeartaigh S.S."/>
            <person name="Byrne K.P."/>
            <person name="Wolfe K.H."/>
        </authorList>
    </citation>
    <scope>NUCLEOTIDE SEQUENCE [LARGE SCALE GENOMIC DNA]</scope>
    <source>
        <strain evidence="14">ATCC 76901 / BCRC 22586 / CBS 4309 / NBRC 1992 / NRRL Y-12630</strain>
    </source>
</reference>
<dbReference type="KEGG" id="ncs:NCAS_0C03850"/>
<protein>
    <recommendedName>
        <fullName evidence="10">GPI inositol-deacylase</fullName>
        <ecNumber evidence="10">3.1.-.-</ecNumber>
    </recommendedName>
</protein>
<keyword evidence="4 10" id="KW-0812">Transmembrane</keyword>
<feature type="transmembrane region" description="Helical" evidence="10">
    <location>
        <begin position="868"/>
        <end position="885"/>
    </location>
</feature>
<evidence type="ECO:0000256" key="4">
    <source>
        <dbReference type="ARBA" id="ARBA00022692"/>
    </source>
</evidence>
<dbReference type="InterPro" id="IPR056824">
    <property type="entry name" value="PGAP1_TMD"/>
</dbReference>
<feature type="transmembrane region" description="Helical" evidence="10">
    <location>
        <begin position="891"/>
        <end position="909"/>
    </location>
</feature>
<keyword evidence="5 10" id="KW-0378">Hydrolase</keyword>
<keyword evidence="14" id="KW-1185">Reference proteome</keyword>
<organism evidence="13 14">
    <name type="scientific">Naumovozyma castellii</name>
    <name type="common">Yeast</name>
    <name type="synonym">Saccharomyces castellii</name>
    <dbReference type="NCBI Taxonomy" id="27288"/>
    <lineage>
        <taxon>Eukaryota</taxon>
        <taxon>Fungi</taxon>
        <taxon>Dikarya</taxon>
        <taxon>Ascomycota</taxon>
        <taxon>Saccharomycotina</taxon>
        <taxon>Saccharomycetes</taxon>
        <taxon>Saccharomycetales</taxon>
        <taxon>Saccharomycetaceae</taxon>
        <taxon>Naumovozyma</taxon>
    </lineage>
</organism>
<dbReference type="Pfam" id="PF25140">
    <property type="entry name" value="PGAP1_TMD"/>
    <property type="match status" value="1"/>
</dbReference>
<dbReference type="Proteomes" id="UP000001640">
    <property type="component" value="Chromosome 3"/>
</dbReference>
<dbReference type="GO" id="GO:0006505">
    <property type="term" value="P:GPI anchor metabolic process"/>
    <property type="evidence" value="ECO:0007669"/>
    <property type="project" value="EnsemblFungi"/>
</dbReference>
<feature type="transmembrane region" description="Helical" evidence="10">
    <location>
        <begin position="748"/>
        <end position="773"/>
    </location>
</feature>
<evidence type="ECO:0000259" key="11">
    <source>
        <dbReference type="Pfam" id="PF07819"/>
    </source>
</evidence>
<reference key="2">
    <citation type="submission" date="2011-08" db="EMBL/GenBank/DDBJ databases">
        <title>Genome sequence of Naumovozyma castellii.</title>
        <authorList>
            <person name="Gordon J.L."/>
            <person name="Armisen D."/>
            <person name="Proux-Wera E."/>
            <person name="OhEigeartaigh S.S."/>
            <person name="Byrne K.P."/>
            <person name="Wolfe K.H."/>
        </authorList>
    </citation>
    <scope>NUCLEOTIDE SEQUENCE</scope>
    <source>
        <strain>Type strain:CBS 4309</strain>
    </source>
</reference>
<feature type="transmembrane region" description="Helical" evidence="10">
    <location>
        <begin position="921"/>
        <end position="945"/>
    </location>
</feature>
<comment type="function">
    <text evidence="10">Involved in inositol deacylation of GPI-anchored proteins which plays important roles in the quality control and ER-associated degradation of GPI-anchored proteins.</text>
</comment>
<feature type="transmembrane region" description="Helical" evidence="10">
    <location>
        <begin position="988"/>
        <end position="1007"/>
    </location>
</feature>
<dbReference type="EC" id="3.1.-.-" evidence="10"/>
<feature type="domain" description="GPI inositol-deacylase transmembrane" evidence="12">
    <location>
        <begin position="709"/>
        <end position="1028"/>
    </location>
</feature>
<keyword evidence="9 10" id="KW-0472">Membrane</keyword>
<evidence type="ECO:0000256" key="1">
    <source>
        <dbReference type="ARBA" id="ARBA00004477"/>
    </source>
</evidence>
<evidence type="ECO:0000256" key="9">
    <source>
        <dbReference type="ARBA" id="ARBA00023136"/>
    </source>
</evidence>
<gene>
    <name evidence="13" type="primary">NCAS0C03850</name>
    <name evidence="13" type="ordered locus">NCAS_0C03850</name>
</gene>
<evidence type="ECO:0000259" key="12">
    <source>
        <dbReference type="Pfam" id="PF25140"/>
    </source>
</evidence>
<evidence type="ECO:0000256" key="3">
    <source>
        <dbReference type="ARBA" id="ARBA00022448"/>
    </source>
</evidence>
<evidence type="ECO:0000313" key="14">
    <source>
        <dbReference type="Proteomes" id="UP000001640"/>
    </source>
</evidence>
<dbReference type="RefSeq" id="XP_003675740.1">
    <property type="nucleotide sequence ID" value="XM_003675692.1"/>
</dbReference>
<sequence>MGLRKLMAGLSRNTGLSWARLRSRRDQPSGSYNKLNESTDDERKTIATNTPIAMVEGSGRNLKIMSLLGLFLISLITMANFLRSFKGADTPQCQPIYMYPAYARIDGFDTRYTPLAKKYHLYLYREQDQDKEPLDENALQLDGVPVLFIPGNAGSFRQVRSIASACSNLYYRSFENIKNKQTRNLDFFTADFNEDFTAFHGGTMLDQAEYLNDAISYILSLYEQSTAYGSRTLPKSVIIVSHSMGGMVARVMPTLENHIAGSINSILTLSTPHAASPVTFDGDILKIYKKTNDYWRGQFGNKESFFSKNVSLISITGGVSDNVLPADYAAVADLIPPGNGFTTFTTTIPGVWSPIDHLAIVWCNQLRVVLATLLLESVDDHLAEKTKPLLERMHLSKSLLLSGFEDYSMDINTIANPRKSFRNMDTDFSSGVDIIEPDQLLLINKENQGDTGKFIKILIPPTGEQMSFTLVTSLDSPSVRFCKEYVQTQNVKDLKCISADEQMVTVPNSSNLVSYAADSSIDSKLKPFHLLNFEEDVLSQYDFIIIEKDMKAFEQENTFLTAVVSTTRDEKIAHVSPWKLAVSDIKFKLKSDIVAIETLRFSNLWDSLIAYKLETVISSSSGPDPFIFEPFIRQWVVEPFESKWHMNIEESKIDVTFHNIAPFIPLNETLRRPLEFSVIIPPNIELELKVKINWTLTLKMLFIRYRLGIASLPICFIALTLAYQFYYFNKTSTFISFDAAVSLLLQNWGPAAMIILYLLSPMINNTFVERILYILDPVKLNRPFLLEKEKVHTNFYFLGIRSCFSAVLGPLFGLMSVSLVSLLYLGLQLVELLVKKVSRKQVSRLVTSSQDEITDPSKINRKLFQKKHLIIALFLNVAVIFYIPYQLAFVIAVLMQIGTCVRIAFVKNIDNSRYYSNLRNYNLSILVLLLMVMTINIPIIIVFLHNVSIKWETSFRSHHNFLAIAPIIILVASNANFNMPTRIPNNSVDSLITIGLLSYMGFFSLVYGLRNLYWVHHLLNILCAWFFYGILRKKISSN</sequence>
<dbReference type="SUPFAM" id="SSF53474">
    <property type="entry name" value="alpha/beta-Hydrolases"/>
    <property type="match status" value="1"/>
</dbReference>
<comment type="similarity">
    <text evidence="2 10">Belongs to the GPI inositol-deacylase family.</text>
</comment>
<dbReference type="GO" id="GO:0005789">
    <property type="term" value="C:endoplasmic reticulum membrane"/>
    <property type="evidence" value="ECO:0007669"/>
    <property type="project" value="UniProtKB-SubCell"/>
</dbReference>
<evidence type="ECO:0000313" key="13">
    <source>
        <dbReference type="EMBL" id="CCC69375.1"/>
    </source>
</evidence>
<keyword evidence="8 10" id="KW-1133">Transmembrane helix</keyword>
<feature type="transmembrane region" description="Helical" evidence="10">
    <location>
        <begin position="1013"/>
        <end position="1031"/>
    </location>
</feature>
<dbReference type="GO" id="GO:0006621">
    <property type="term" value="P:protein retention in ER lumen"/>
    <property type="evidence" value="ECO:0007669"/>
    <property type="project" value="EnsemblFungi"/>
</dbReference>
<keyword evidence="7 10" id="KW-0653">Protein transport</keyword>
<dbReference type="InterPro" id="IPR039529">
    <property type="entry name" value="PGAP1/BST1"/>
</dbReference>
<dbReference type="GO" id="GO:0034368">
    <property type="term" value="P:protein-lipid complex remodeling"/>
    <property type="evidence" value="ECO:0007669"/>
    <property type="project" value="EnsemblFungi"/>
</dbReference>
<dbReference type="PANTHER" id="PTHR15495:SF7">
    <property type="entry name" value="GPI INOSITOL-DEACYLASE"/>
    <property type="match status" value="1"/>
</dbReference>
<dbReference type="FunCoup" id="G0VD14">
    <property type="interactions" value="69"/>
</dbReference>
<dbReference type="Pfam" id="PF25141">
    <property type="entry name" value="PGAP1_2nd"/>
    <property type="match status" value="1"/>
</dbReference>
<dbReference type="Pfam" id="PF07819">
    <property type="entry name" value="PGAP1"/>
    <property type="match status" value="1"/>
</dbReference>
<keyword evidence="6 10" id="KW-0256">Endoplasmic reticulum</keyword>
<name>G0VD14_NAUCA</name>
<dbReference type="InterPro" id="IPR012908">
    <property type="entry name" value="PGAP1-ab_dom-like"/>
</dbReference>